<reference evidence="7" key="1">
    <citation type="submission" date="2023-08" db="EMBL/GenBank/DDBJ databases">
        <title>Black Yeasts Isolated from many extreme environments.</title>
        <authorList>
            <person name="Coleine C."/>
            <person name="Stajich J.E."/>
            <person name="Selbmann L."/>
        </authorList>
    </citation>
    <scope>NUCLEOTIDE SEQUENCE</scope>
    <source>
        <strain evidence="7">CCFEE 5810</strain>
    </source>
</reference>
<organism evidence="7 8">
    <name type="scientific">Elasticomyces elasticus</name>
    <dbReference type="NCBI Taxonomy" id="574655"/>
    <lineage>
        <taxon>Eukaryota</taxon>
        <taxon>Fungi</taxon>
        <taxon>Dikarya</taxon>
        <taxon>Ascomycota</taxon>
        <taxon>Pezizomycotina</taxon>
        <taxon>Dothideomycetes</taxon>
        <taxon>Dothideomycetidae</taxon>
        <taxon>Mycosphaerellales</taxon>
        <taxon>Teratosphaeriaceae</taxon>
        <taxon>Elasticomyces</taxon>
    </lineage>
</organism>
<feature type="compositionally biased region" description="Polar residues" evidence="5">
    <location>
        <begin position="755"/>
        <end position="764"/>
    </location>
</feature>
<proteinExistence type="predicted"/>
<feature type="domain" description="TATA element modulatory factor 1 TATA binding" evidence="6">
    <location>
        <begin position="770"/>
        <end position="883"/>
    </location>
</feature>
<gene>
    <name evidence="7" type="ORF">LTR97_012000</name>
</gene>
<evidence type="ECO:0000256" key="5">
    <source>
        <dbReference type="SAM" id="MobiDB-lite"/>
    </source>
</evidence>
<sequence>MTSPTKQPVKKGGWGSLLSGAVANLESRLDTILAEDTEASARQRAGEAGPTGSVRRDASRQRTNSGNLAPPRPRSSTPSGSRDGSRTRVNDRLAERLAKATAAKKESALPSRVSSPANVEGGSGRASGEVTRSADVARSVPAIDETKPEAITEEKDEVNGVQEQESTLLTSGLPMNPAKVSTDSPRPSVELATEATTSTRVSSEQPNGHSLSTRDAAELEAEMAQMREDYAAAEKQRQEEMHTYLEKIDALQAKLKYLANETVAAAKAANAETTGDEAKLAEKDERIALLMEEGEKLSKTELRHMQTIKKLRGTAGEKDKAASELSKRLERAEKAEVELKQKLRRAEVAEREANEKARQIVTIEKEVEKLRVDRENASELIRNLTSQLKVANENVKKAEKEAGSKASEADRDRIAALENELEDARIEKTLAEDRAATEIKKARDESERQRSRFGVREMELKDEMATLESRVEAMRSRVEEASSDGSGGSESNVMLLRQVETLQSQYGMAKANWETIESTLTARLSVLEGERDEAVKREADMRKRAREATVAKRRVEEEFEGQREEVESLRNQMVRLSEECEGARKALEGKVRELGDLRDSLERDRKLWEAETAQRVEEARSHAQQQRGQPLTSSRNDSPATSGRKASAVDLVGLHMPTTRHARPSNNHRVTSHDLAALHTQHADRPGSRRSSAMPTPASTTARFPASAQAHPVDRSSASISPALSRQESSLSLVTSPTGGMPPTPSIEIDHPNFDSGSNSPERTINDLMSTSTAAAGPSVQLVERLSTAVRRLESEKATHKEELLRLSSQRDESRDEMVRLMRELEGVKSQEGKVETLQTEQGELKRRYEALLEMLGEKEEEVESLKGDVGELKAMYRALVEEKLPER</sequence>
<feature type="coiled-coil region" evidence="4">
    <location>
        <begin position="315"/>
        <end position="484"/>
    </location>
</feature>
<evidence type="ECO:0000256" key="3">
    <source>
        <dbReference type="ARBA" id="ARBA00023054"/>
    </source>
</evidence>
<feature type="compositionally biased region" description="Polar residues" evidence="5">
    <location>
        <begin position="622"/>
        <end position="641"/>
    </location>
</feature>
<feature type="compositionally biased region" description="Polar residues" evidence="5">
    <location>
        <begin position="161"/>
        <end position="170"/>
    </location>
</feature>
<name>A0AAN7VXV6_9PEZI</name>
<evidence type="ECO:0000313" key="7">
    <source>
        <dbReference type="EMBL" id="KAK5690839.1"/>
    </source>
</evidence>
<feature type="region of interest" description="Disordered" evidence="5">
    <location>
        <begin position="679"/>
        <end position="764"/>
    </location>
</feature>
<dbReference type="InterPro" id="IPR052602">
    <property type="entry name" value="Growth_transcription_reg"/>
</dbReference>
<dbReference type="GO" id="GO:0005794">
    <property type="term" value="C:Golgi apparatus"/>
    <property type="evidence" value="ECO:0007669"/>
    <property type="project" value="UniProtKB-SubCell"/>
</dbReference>
<keyword evidence="3 4" id="KW-0175">Coiled coil</keyword>
<evidence type="ECO:0000313" key="8">
    <source>
        <dbReference type="Proteomes" id="UP001310594"/>
    </source>
</evidence>
<feature type="coiled-coil region" evidence="4">
    <location>
        <begin position="545"/>
        <end position="611"/>
    </location>
</feature>
<keyword evidence="2" id="KW-0333">Golgi apparatus</keyword>
<dbReference type="InterPro" id="IPR022091">
    <property type="entry name" value="TMF_TATA-bd"/>
</dbReference>
<dbReference type="GO" id="GO:0005783">
    <property type="term" value="C:endoplasmic reticulum"/>
    <property type="evidence" value="ECO:0007669"/>
    <property type="project" value="TreeGrafter"/>
</dbReference>
<feature type="region of interest" description="Disordered" evidence="5">
    <location>
        <begin position="34"/>
        <end position="213"/>
    </location>
</feature>
<evidence type="ECO:0000259" key="6">
    <source>
        <dbReference type="Pfam" id="PF12325"/>
    </source>
</evidence>
<dbReference type="PANTHER" id="PTHR46515">
    <property type="entry name" value="TATA ELEMENT MODULATORY FACTOR TMF1"/>
    <property type="match status" value="1"/>
</dbReference>
<feature type="region of interest" description="Disordered" evidence="5">
    <location>
        <begin position="613"/>
        <end position="650"/>
    </location>
</feature>
<protein>
    <recommendedName>
        <fullName evidence="6">TATA element modulatory factor 1 TATA binding domain-containing protein</fullName>
    </recommendedName>
</protein>
<evidence type="ECO:0000256" key="2">
    <source>
        <dbReference type="ARBA" id="ARBA00023034"/>
    </source>
</evidence>
<feature type="compositionally biased region" description="Polar residues" evidence="5">
    <location>
        <begin position="716"/>
        <end position="734"/>
    </location>
</feature>
<feature type="compositionally biased region" description="Basic and acidic residues" evidence="5">
    <location>
        <begin position="144"/>
        <end position="153"/>
    </location>
</feature>
<dbReference type="Pfam" id="PF12329">
    <property type="entry name" value="TMF_DNA_bd"/>
    <property type="match status" value="1"/>
</dbReference>
<dbReference type="Pfam" id="PF12325">
    <property type="entry name" value="TMF_TATA_bd"/>
    <property type="match status" value="1"/>
</dbReference>
<dbReference type="Proteomes" id="UP001310594">
    <property type="component" value="Unassembled WGS sequence"/>
</dbReference>
<evidence type="ECO:0000256" key="1">
    <source>
        <dbReference type="ARBA" id="ARBA00004555"/>
    </source>
</evidence>
<dbReference type="PANTHER" id="PTHR46515:SF1">
    <property type="entry name" value="TATA ELEMENT MODULATORY FACTOR"/>
    <property type="match status" value="1"/>
</dbReference>
<feature type="compositionally biased region" description="Polar residues" evidence="5">
    <location>
        <begin position="689"/>
        <end position="702"/>
    </location>
</feature>
<dbReference type="AlphaFoldDB" id="A0AAN7VXV6"/>
<comment type="subcellular location">
    <subcellularLocation>
        <location evidence="1">Golgi apparatus</location>
    </subcellularLocation>
</comment>
<feature type="compositionally biased region" description="Polar residues" evidence="5">
    <location>
        <begin position="194"/>
        <end position="213"/>
    </location>
</feature>
<evidence type="ECO:0000256" key="4">
    <source>
        <dbReference type="SAM" id="Coils"/>
    </source>
</evidence>
<comment type="caution">
    <text evidence="7">The sequence shown here is derived from an EMBL/GenBank/DDBJ whole genome shotgun (WGS) entry which is preliminary data.</text>
</comment>
<feature type="coiled-coil region" evidence="4">
    <location>
        <begin position="783"/>
        <end position="876"/>
    </location>
</feature>
<dbReference type="InterPro" id="IPR022092">
    <property type="entry name" value="TMF_DNA-bd"/>
</dbReference>
<dbReference type="EMBL" id="JAVRQU010000023">
    <property type="protein sequence ID" value="KAK5690839.1"/>
    <property type="molecule type" value="Genomic_DNA"/>
</dbReference>
<accession>A0AAN7VXV6</accession>
<feature type="compositionally biased region" description="Basic and acidic residues" evidence="5">
    <location>
        <begin position="83"/>
        <end position="107"/>
    </location>
</feature>